<sequence>MPITLDDYVFSDWEHANAAIVGAVRDRVIADFSGVRWEQEGFEEMGRRLIDAILNDKEYIVLEDMASIQFDDDYGHVATVTERKKIIINSRKFSRVRFPRATFDGVFSVKHTVPPAFDLGRDQSVKALEVIFNEAPAVGSVVQAEVAFNCVGSFSSAKEFFGLNALQTIRRGVFSMTVPAKRRILKCVATLIHRGIERDVSDKLFVDDRHVSVEIAPMPVGSRLVVEWLW</sequence>
<dbReference type="EMBL" id="CP006912">
    <property type="protein sequence ID" value="AHB50111.1"/>
    <property type="molecule type" value="Genomic_DNA"/>
</dbReference>
<protein>
    <submittedName>
        <fullName evidence="1">Uncharacterized protein</fullName>
    </submittedName>
</protein>
<dbReference type="AlphaFoldDB" id="V5SGV9"/>
<proteinExistence type="predicted"/>
<organism evidence="1 2">
    <name type="scientific">Hyphomicrobium nitrativorans NL23</name>
    <dbReference type="NCBI Taxonomy" id="1029756"/>
    <lineage>
        <taxon>Bacteria</taxon>
        <taxon>Pseudomonadati</taxon>
        <taxon>Pseudomonadota</taxon>
        <taxon>Alphaproteobacteria</taxon>
        <taxon>Hyphomicrobiales</taxon>
        <taxon>Hyphomicrobiaceae</taxon>
        <taxon>Hyphomicrobium</taxon>
    </lineage>
</organism>
<reference evidence="1 2" key="1">
    <citation type="journal article" date="2014" name="Genome Announc.">
        <title>Complete Genome Sequence of Hyphomicrobium nitrativorans Strain NL23, a Denitrifying Bacterium Isolated from Biofilm of a Methanol-Fed Denitrification System Treating Seawater at the Montreal Biodome.</title>
        <authorList>
            <person name="Martineau C."/>
            <person name="Villeneuve C."/>
            <person name="Mauffrey F."/>
            <person name="Villemur R."/>
        </authorList>
    </citation>
    <scope>NUCLEOTIDE SEQUENCE [LARGE SCALE GENOMIC DNA]</scope>
    <source>
        <strain evidence="1">NL23</strain>
    </source>
</reference>
<dbReference type="PATRIC" id="fig|1029756.8.peg.1728"/>
<evidence type="ECO:0000313" key="1">
    <source>
        <dbReference type="EMBL" id="AHB50111.1"/>
    </source>
</evidence>
<accession>V5SGV9</accession>
<dbReference type="KEGG" id="hni:W911_08290"/>
<dbReference type="Proteomes" id="UP000018542">
    <property type="component" value="Chromosome"/>
</dbReference>
<name>V5SGV9_9HYPH</name>
<keyword evidence="2" id="KW-1185">Reference proteome</keyword>
<dbReference type="HOGENOM" id="CLU_1203522_0_0_5"/>
<gene>
    <name evidence="1" type="ORF">W911_08290</name>
</gene>
<evidence type="ECO:0000313" key="2">
    <source>
        <dbReference type="Proteomes" id="UP000018542"/>
    </source>
</evidence>